<organism evidence="2 3">
    <name type="scientific">Mycena maculata</name>
    <dbReference type="NCBI Taxonomy" id="230809"/>
    <lineage>
        <taxon>Eukaryota</taxon>
        <taxon>Fungi</taxon>
        <taxon>Dikarya</taxon>
        <taxon>Basidiomycota</taxon>
        <taxon>Agaricomycotina</taxon>
        <taxon>Agaricomycetes</taxon>
        <taxon>Agaricomycetidae</taxon>
        <taxon>Agaricales</taxon>
        <taxon>Marasmiineae</taxon>
        <taxon>Mycenaceae</taxon>
        <taxon>Mycena</taxon>
    </lineage>
</organism>
<dbReference type="Proteomes" id="UP001215280">
    <property type="component" value="Unassembled WGS sequence"/>
</dbReference>
<accession>A0AAD7J9E1</accession>
<dbReference type="AlphaFoldDB" id="A0AAD7J9E1"/>
<keyword evidence="3" id="KW-1185">Reference proteome</keyword>
<evidence type="ECO:0000313" key="2">
    <source>
        <dbReference type="EMBL" id="KAJ7759802.1"/>
    </source>
</evidence>
<sequence length="158" mass="17329">MGRTPRMTTRVRKPALSGRVFRRWPAGASRNHGSKRACACRVRCGKGGVSVGMRGGSPTLPLALALVRPQHASHPTSELPPLVPVLPRGHMFFWGGGRIRARIRIIVARVTTPRRRTRRNGVPSGYEGEQSRTGRAAKTSKMRGLSVIYDQIARADQS</sequence>
<proteinExistence type="predicted"/>
<protein>
    <submittedName>
        <fullName evidence="2">Uncharacterized protein</fullName>
    </submittedName>
</protein>
<feature type="region of interest" description="Disordered" evidence="1">
    <location>
        <begin position="114"/>
        <end position="142"/>
    </location>
</feature>
<evidence type="ECO:0000313" key="3">
    <source>
        <dbReference type="Proteomes" id="UP001215280"/>
    </source>
</evidence>
<reference evidence="2" key="1">
    <citation type="submission" date="2023-03" db="EMBL/GenBank/DDBJ databases">
        <title>Massive genome expansion in bonnet fungi (Mycena s.s.) driven by repeated elements and novel gene families across ecological guilds.</title>
        <authorList>
            <consortium name="Lawrence Berkeley National Laboratory"/>
            <person name="Harder C.B."/>
            <person name="Miyauchi S."/>
            <person name="Viragh M."/>
            <person name="Kuo A."/>
            <person name="Thoen E."/>
            <person name="Andreopoulos B."/>
            <person name="Lu D."/>
            <person name="Skrede I."/>
            <person name="Drula E."/>
            <person name="Henrissat B."/>
            <person name="Morin E."/>
            <person name="Kohler A."/>
            <person name="Barry K."/>
            <person name="LaButti K."/>
            <person name="Morin E."/>
            <person name="Salamov A."/>
            <person name="Lipzen A."/>
            <person name="Mereny Z."/>
            <person name="Hegedus B."/>
            <person name="Baldrian P."/>
            <person name="Stursova M."/>
            <person name="Weitz H."/>
            <person name="Taylor A."/>
            <person name="Grigoriev I.V."/>
            <person name="Nagy L.G."/>
            <person name="Martin F."/>
            <person name="Kauserud H."/>
        </authorList>
    </citation>
    <scope>NUCLEOTIDE SEQUENCE</scope>
    <source>
        <strain evidence="2">CBHHK188m</strain>
    </source>
</reference>
<dbReference type="EMBL" id="JARJLG010000051">
    <property type="protein sequence ID" value="KAJ7759802.1"/>
    <property type="molecule type" value="Genomic_DNA"/>
</dbReference>
<comment type="caution">
    <text evidence="2">The sequence shown here is derived from an EMBL/GenBank/DDBJ whole genome shotgun (WGS) entry which is preliminary data.</text>
</comment>
<gene>
    <name evidence="2" type="ORF">DFH07DRAFT_817181</name>
</gene>
<evidence type="ECO:0000256" key="1">
    <source>
        <dbReference type="SAM" id="MobiDB-lite"/>
    </source>
</evidence>
<name>A0AAD7J9E1_9AGAR</name>